<dbReference type="Pfam" id="PF20268">
    <property type="entry name" value="SBDS_C"/>
    <property type="match status" value="1"/>
</dbReference>
<proteinExistence type="inferred from homology"/>
<feature type="domain" description="Ribosome maturation protein SDO1/SBDS central" evidence="3">
    <location>
        <begin position="101"/>
        <end position="161"/>
    </location>
</feature>
<evidence type="ECO:0000259" key="3">
    <source>
        <dbReference type="Pfam" id="PF09377"/>
    </source>
</evidence>
<dbReference type="SUPFAM" id="SSF109728">
    <property type="entry name" value="Hypothetical protein AF0491, middle domain"/>
    <property type="match status" value="1"/>
</dbReference>
<dbReference type="Gene3D" id="1.10.10.900">
    <property type="entry name" value="SBDS protein C-terminal domain, subdomain 1"/>
    <property type="match status" value="1"/>
</dbReference>
<gene>
    <name evidence="5" type="ORF">ENS19_01495</name>
</gene>
<reference evidence="5" key="1">
    <citation type="journal article" date="2020" name="mSystems">
        <title>Genome- and Community-Level Interaction Insights into Carbon Utilization and Element Cycling Functions of Hydrothermarchaeota in Hydrothermal Sediment.</title>
        <authorList>
            <person name="Zhou Z."/>
            <person name="Liu Y."/>
            <person name="Xu W."/>
            <person name="Pan J."/>
            <person name="Luo Z.H."/>
            <person name="Li M."/>
        </authorList>
    </citation>
    <scope>NUCLEOTIDE SEQUENCE [LARGE SCALE GENOMIC DNA]</scope>
    <source>
        <strain evidence="5">SpSt-468</strain>
    </source>
</reference>
<feature type="domain" description="Ribosome maturation protein SDO1/SBDS C-terminal" evidence="4">
    <location>
        <begin position="166"/>
        <end position="231"/>
    </location>
</feature>
<dbReference type="SUPFAM" id="SSF89895">
    <property type="entry name" value="FYSH domain"/>
    <property type="match status" value="1"/>
</dbReference>
<evidence type="ECO:0000259" key="4">
    <source>
        <dbReference type="Pfam" id="PF20268"/>
    </source>
</evidence>
<dbReference type="SUPFAM" id="SSF54980">
    <property type="entry name" value="EF-G C-terminal domain-like"/>
    <property type="match status" value="1"/>
</dbReference>
<dbReference type="PANTHER" id="PTHR10927:SF4">
    <property type="entry name" value="RIBOSOME MATURATION PROTEIN SDO1 HOMOLOG"/>
    <property type="match status" value="1"/>
</dbReference>
<accession>A0A7C3J419</accession>
<dbReference type="NCBIfam" id="TIGR00291">
    <property type="entry name" value="RNA_SBDS"/>
    <property type="match status" value="1"/>
</dbReference>
<dbReference type="GO" id="GO:0042256">
    <property type="term" value="P:cytosolic ribosome assembly"/>
    <property type="evidence" value="ECO:0007669"/>
    <property type="project" value="InterPro"/>
</dbReference>
<dbReference type="InterPro" id="IPR035647">
    <property type="entry name" value="EFG_III/V"/>
</dbReference>
<dbReference type="InterPro" id="IPR036786">
    <property type="entry name" value="Ribosome_mat_SBDS_N_sf"/>
</dbReference>
<protein>
    <submittedName>
        <fullName evidence="5">Ribosome assembly factor SBDS</fullName>
    </submittedName>
</protein>
<dbReference type="Gene3D" id="3.30.1250.10">
    <property type="entry name" value="Ribosome maturation protein SBDS, N-terminal domain"/>
    <property type="match status" value="1"/>
</dbReference>
<name>A0A7C3J419_9CREN</name>
<dbReference type="EMBL" id="DSTX01000002">
    <property type="protein sequence ID" value="HFK19937.1"/>
    <property type="molecule type" value="Genomic_DNA"/>
</dbReference>
<feature type="domain" description="Ribosome maturation protein SDO1/SBDS N-terminal" evidence="2">
    <location>
        <begin position="8"/>
        <end position="93"/>
    </location>
</feature>
<evidence type="ECO:0000256" key="1">
    <source>
        <dbReference type="ARBA" id="ARBA00007433"/>
    </source>
</evidence>
<dbReference type="PANTHER" id="PTHR10927">
    <property type="entry name" value="RIBOSOME MATURATION PROTEIN SBDS"/>
    <property type="match status" value="1"/>
</dbReference>
<dbReference type="InterPro" id="IPR018978">
    <property type="entry name" value="SDO1/SBDS_central"/>
</dbReference>
<evidence type="ECO:0000259" key="2">
    <source>
        <dbReference type="Pfam" id="PF01172"/>
    </source>
</evidence>
<dbReference type="InterPro" id="IPR039100">
    <property type="entry name" value="Sdo1/SBDS-like"/>
</dbReference>
<dbReference type="InterPro" id="IPR002140">
    <property type="entry name" value="Sdo1/SBDS"/>
</dbReference>
<sequence>MPKEGKSVIARLTVKGEHFEALVEPELAWELKSGKEVDFKSLLVSDIVYKDSGKGLKASEEAIKKNFGTTDPKEVISQIIKKGDIQLTTDQRREMVENKRKQIVAFIARNCIDPKSGTPHPPLRIENAMANVRVNVDPFRPADEQAQEVIKALRTELPLKVSQAVLTVKLTKEHASRAVNVITKMGGVTRSEWRPDGSWSGEITLPAGMQQAFVDRLNDLTRGSVEINVVKKI</sequence>
<dbReference type="Gene3D" id="3.30.70.240">
    <property type="match status" value="1"/>
</dbReference>
<dbReference type="InterPro" id="IPR037188">
    <property type="entry name" value="Sdo1/SBDS_central_sf"/>
</dbReference>
<dbReference type="InterPro" id="IPR046928">
    <property type="entry name" value="SDO1/SBDS_C"/>
</dbReference>
<organism evidence="5">
    <name type="scientific">Candidatus Methanomethylicus mesodigestus</name>
    <dbReference type="NCBI Taxonomy" id="1867258"/>
    <lineage>
        <taxon>Archaea</taxon>
        <taxon>Thermoproteota</taxon>
        <taxon>Methanosuratincolia</taxon>
        <taxon>Candidatus Methanomethylicales</taxon>
        <taxon>Candidatus Methanomethylicaceae</taxon>
        <taxon>Candidatus Methanomethylicus</taxon>
    </lineage>
</organism>
<dbReference type="Pfam" id="PF01172">
    <property type="entry name" value="SBDS_N"/>
    <property type="match status" value="1"/>
</dbReference>
<comment type="caution">
    <text evidence="5">The sequence shown here is derived from an EMBL/GenBank/DDBJ whole genome shotgun (WGS) entry which is preliminary data.</text>
</comment>
<comment type="similarity">
    <text evidence="1">Belongs to the SDO1/SBDS family.</text>
</comment>
<dbReference type="InterPro" id="IPR019783">
    <property type="entry name" value="SDO1/SBDS_N"/>
</dbReference>
<dbReference type="AlphaFoldDB" id="A0A7C3J419"/>
<evidence type="ECO:0000313" key="5">
    <source>
        <dbReference type="EMBL" id="HFK19937.1"/>
    </source>
</evidence>
<dbReference type="Pfam" id="PF09377">
    <property type="entry name" value="SBDS_domain_II"/>
    <property type="match status" value="1"/>
</dbReference>